<keyword evidence="5 7" id="KW-0505">Motor protein</keyword>
<evidence type="ECO:0000313" key="12">
    <source>
        <dbReference type="EMBL" id="CAG5110774.1"/>
    </source>
</evidence>
<keyword evidence="1 7" id="KW-0547">Nucleotide-binding</keyword>
<accession>A0ABN7T3T8</accession>
<evidence type="ECO:0000256" key="9">
    <source>
        <dbReference type="SAM" id="MobiDB-lite"/>
    </source>
</evidence>
<dbReference type="Proteomes" id="UP001158576">
    <property type="component" value="Chromosome 2"/>
</dbReference>
<dbReference type="InterPro" id="IPR002710">
    <property type="entry name" value="Dilute_dom"/>
</dbReference>
<dbReference type="Gene3D" id="1.20.120.720">
    <property type="entry name" value="Myosin VI head, motor domain, U50 subdomain"/>
    <property type="match status" value="1"/>
</dbReference>
<evidence type="ECO:0000256" key="7">
    <source>
        <dbReference type="PROSITE-ProRule" id="PRU00782"/>
    </source>
</evidence>
<keyword evidence="3 8" id="KW-0175">Coiled coil</keyword>
<keyword evidence="6 7" id="KW-0009">Actin-binding</keyword>
<dbReference type="PROSITE" id="PS51126">
    <property type="entry name" value="DILUTE"/>
    <property type="match status" value="1"/>
</dbReference>
<dbReference type="PANTHER" id="PTHR13140">
    <property type="entry name" value="MYOSIN"/>
    <property type="match status" value="1"/>
</dbReference>
<name>A0ABN7T3T8_OIKDI</name>
<dbReference type="SUPFAM" id="SSF52540">
    <property type="entry name" value="P-loop containing nucleoside triphosphate hydrolases"/>
    <property type="match status" value="2"/>
</dbReference>
<feature type="coiled-coil region" evidence="8">
    <location>
        <begin position="606"/>
        <end position="839"/>
    </location>
</feature>
<comment type="caution">
    <text evidence="7">Lacks conserved residue(s) required for the propagation of feature annotation.</text>
</comment>
<dbReference type="SMART" id="SM01132">
    <property type="entry name" value="DIL"/>
    <property type="match status" value="1"/>
</dbReference>
<feature type="domain" description="Dilute" evidence="10">
    <location>
        <begin position="1115"/>
        <end position="1385"/>
    </location>
</feature>
<protein>
    <submittedName>
        <fullName evidence="12">Oidioi.mRNA.OKI2018_I69.chr2.g5138.t3.cds</fullName>
    </submittedName>
</protein>
<dbReference type="Pfam" id="PF00612">
    <property type="entry name" value="IQ"/>
    <property type="match status" value="4"/>
</dbReference>
<feature type="domain" description="Myosin motor" evidence="11">
    <location>
        <begin position="396"/>
        <end position="461"/>
    </location>
</feature>
<organism evidence="12 13">
    <name type="scientific">Oikopleura dioica</name>
    <name type="common">Tunicate</name>
    <dbReference type="NCBI Taxonomy" id="34765"/>
    <lineage>
        <taxon>Eukaryota</taxon>
        <taxon>Metazoa</taxon>
        <taxon>Chordata</taxon>
        <taxon>Tunicata</taxon>
        <taxon>Appendicularia</taxon>
        <taxon>Copelata</taxon>
        <taxon>Oikopleuridae</taxon>
        <taxon>Oikopleura</taxon>
    </lineage>
</organism>
<dbReference type="InterPro" id="IPR001609">
    <property type="entry name" value="Myosin_head_motor_dom-like"/>
</dbReference>
<evidence type="ECO:0000256" key="5">
    <source>
        <dbReference type="ARBA" id="ARBA00023175"/>
    </source>
</evidence>
<feature type="binding site" evidence="7">
    <location>
        <begin position="179"/>
        <end position="186"/>
    </location>
    <ligand>
        <name>ATP</name>
        <dbReference type="ChEBI" id="CHEBI:30616"/>
    </ligand>
</feature>
<evidence type="ECO:0000256" key="2">
    <source>
        <dbReference type="ARBA" id="ARBA00022840"/>
    </source>
</evidence>
<evidence type="ECO:0000259" key="10">
    <source>
        <dbReference type="PROSITE" id="PS51126"/>
    </source>
</evidence>
<evidence type="ECO:0000256" key="8">
    <source>
        <dbReference type="SAM" id="Coils"/>
    </source>
</evidence>
<dbReference type="Gene3D" id="3.40.850.10">
    <property type="entry name" value="Kinesin motor domain"/>
    <property type="match status" value="1"/>
</dbReference>
<feature type="region of interest" description="Disordered" evidence="9">
    <location>
        <begin position="867"/>
        <end position="886"/>
    </location>
</feature>
<sequence length="1427" mass="161931">MPAQSDLEALYVKGARVWIPDAETVWRPCKLAENLDPESDHVNVIFEREDDAGSDSEDDDDEYNVHKFNLKKNGKPHLRNPDVLLAENDLTALSFLHEPAVLNSLKERFVHREQVYTYCGIVLVAINPYQACPIYDNDFIELYSTRDNAELDPHIYSIANSAFTNMTRFGKNQSIIVTGESGAGKTVSAKFSMKFFAQLVAAAQTDPQIVRFPPDIERELASLHLKEVTDFTYLTAGECLEVDNVDDAKEFSETQYALTLLGVGSKEQSLILRVLAAILHIGNIEMTESGNDSASLDPAEKSLGIVCTLMGVESSQLCQWLIHRRIQTVTDVFDKPLRLEEAISARDSLAKFIYAKLFEMIVGQVNEALKTKSKSANSIGVLDIYGDSAAFCSWIPGRWTYKDFRTRYRVLLRGKEPKMEPRKACEAMLTRLIPDEDKYAFGKTKIFFRAGQVALMEKWRIDRLNHSAAIIQKFIKMFIYRRQYLKKRAIAIKLQTAARAFLARKQLQELREQAAATKIQSWWMMTKARIMYEKLRRGTVYVQSLVRKKFAMQAAFGLKREQAATLIQSVWRMYQARKLFVLNIRRIVRIQCLWRVKVARRRYRILRAEARDVNKMKSLNKGLENKIMELKRKSDDKAAKIKELEEKLAKADKSSELSDEKAAEIVAQLGQVSNQRDDLVKESAEKDVRIQELEALLEEANRQTMAAKNQLEQTQKVKIELEAESDQLRQRAKTLDDDLLRLRSESEIKVNEYRRQASQGTSDGAAELLSSQLMEKEQELNTLNQRYANLNDELQITRNRQADQMVEVTAKYDTLQVELAHVKAENEKLNGELTALTDAAQEGGGADVVMIRKNELLMKDLESMKEAQLAEQQKQAERKSRMRSTEMNTDEIDMTLLETLKAEMMNKQLDLDETKEKLYGQEMGSSEQVSSLMGEISRLTNTNERLEKLCRKLNKKLRSAEKKANEFATQAGHSGSPLFPSSPSVRSFDDSQDQDDISVSDYDTRNSASPSAPQTSARSWFGLGGSKSAISTKVEIDRQPKKASDGILVFQARDLGSVVNAILESGNKIGSPRCGAAFLLFMALRHTDASNDDAMLKELLIAIINGLKRMGKRHNRSLPGIAQWTCVAIRFTHLIYQYSGEADSSLMNDAQQNSHCLKNFDINEFRGFFSETATTLYKNTISLLQEKLKPLVVSAMLDHDSLHGSDSGKSIEYNYLSPFAVQRTGHTPLPRPSYSISDLIRELGTSLDLIASFGADDVVIKQICRQLIYYIVSIALNQLCARRDLCNWTKAMQLRYNVSQIEEYLSRREMRDKHMLKELSPLVQASQLMQVKKQDEKDADNLLAMCESLTGAQVLKLLQLITPVHEYEERVPSKFLAIIKAKIAKNPGVIQRDLNYVAQPEFPYVPSSVKLNEIDVPSEIRKHTQLV</sequence>
<evidence type="ECO:0000313" key="13">
    <source>
        <dbReference type="Proteomes" id="UP001158576"/>
    </source>
</evidence>
<evidence type="ECO:0000259" key="11">
    <source>
        <dbReference type="PROSITE" id="PS51456"/>
    </source>
</evidence>
<keyword evidence="2 7" id="KW-0067">ATP-binding</keyword>
<dbReference type="Gene3D" id="3.30.70.1590">
    <property type="match status" value="1"/>
</dbReference>
<keyword evidence="4 7" id="KW-0518">Myosin</keyword>
<gene>
    <name evidence="12" type="ORF">OKIOD_LOCUS13903</name>
</gene>
<dbReference type="SUPFAM" id="SSF50084">
    <property type="entry name" value="Myosin S1 fragment, N-terminal domain"/>
    <property type="match status" value="1"/>
</dbReference>
<dbReference type="PROSITE" id="PS50096">
    <property type="entry name" value="IQ"/>
    <property type="match status" value="3"/>
</dbReference>
<dbReference type="Pfam" id="PF01843">
    <property type="entry name" value="DIL"/>
    <property type="match status" value="1"/>
</dbReference>
<proteinExistence type="inferred from homology"/>
<feature type="compositionally biased region" description="Polar residues" evidence="9">
    <location>
        <begin position="967"/>
        <end position="983"/>
    </location>
</feature>
<evidence type="ECO:0000256" key="6">
    <source>
        <dbReference type="ARBA" id="ARBA00023203"/>
    </source>
</evidence>
<dbReference type="PANTHER" id="PTHR13140:SF706">
    <property type="entry name" value="DILUTE CLASS UNCONVENTIONAL MYOSIN, ISOFORM C"/>
    <property type="match status" value="1"/>
</dbReference>
<dbReference type="Gene3D" id="1.20.5.190">
    <property type="match status" value="2"/>
</dbReference>
<dbReference type="InterPro" id="IPR027417">
    <property type="entry name" value="P-loop_NTPase"/>
</dbReference>
<evidence type="ECO:0000256" key="1">
    <source>
        <dbReference type="ARBA" id="ARBA00022741"/>
    </source>
</evidence>
<feature type="region of interest" description="Disordered" evidence="9">
    <location>
        <begin position="961"/>
        <end position="1020"/>
    </location>
</feature>
<dbReference type="PROSITE" id="PS51456">
    <property type="entry name" value="MYOSIN_MOTOR"/>
    <property type="match status" value="2"/>
</dbReference>
<dbReference type="PRINTS" id="PR00193">
    <property type="entry name" value="MYOSINHEAVY"/>
</dbReference>
<dbReference type="EMBL" id="OU015567">
    <property type="protein sequence ID" value="CAG5110774.1"/>
    <property type="molecule type" value="Genomic_DNA"/>
</dbReference>
<keyword evidence="13" id="KW-1185">Reference proteome</keyword>
<feature type="domain" description="Myosin motor" evidence="11">
    <location>
        <begin position="85"/>
        <end position="386"/>
    </location>
</feature>
<dbReference type="Pfam" id="PF00063">
    <property type="entry name" value="Myosin_head"/>
    <property type="match status" value="3"/>
</dbReference>
<dbReference type="InterPro" id="IPR036961">
    <property type="entry name" value="Kinesin_motor_dom_sf"/>
</dbReference>
<reference evidence="12 13" key="1">
    <citation type="submission" date="2021-04" db="EMBL/GenBank/DDBJ databases">
        <authorList>
            <person name="Bliznina A."/>
        </authorList>
    </citation>
    <scope>NUCLEOTIDE SEQUENCE [LARGE SCALE GENOMIC DNA]</scope>
</reference>
<dbReference type="SMART" id="SM00242">
    <property type="entry name" value="MYSc"/>
    <property type="match status" value="1"/>
</dbReference>
<evidence type="ECO:0000256" key="3">
    <source>
        <dbReference type="ARBA" id="ARBA00023054"/>
    </source>
</evidence>
<comment type="similarity">
    <text evidence="7">Belongs to the TRAFAC class myosin-kinesin ATPase superfamily. Myosin family.</text>
</comment>
<dbReference type="SMART" id="SM00015">
    <property type="entry name" value="IQ"/>
    <property type="match status" value="5"/>
</dbReference>
<dbReference type="InterPro" id="IPR000048">
    <property type="entry name" value="IQ_motif_EF-hand-BS"/>
</dbReference>
<feature type="compositionally biased region" description="Polar residues" evidence="9">
    <location>
        <begin position="1005"/>
        <end position="1018"/>
    </location>
</feature>
<evidence type="ECO:0000256" key="4">
    <source>
        <dbReference type="ARBA" id="ARBA00023123"/>
    </source>
</evidence>